<dbReference type="EMBL" id="CM051406">
    <property type="protein sequence ID" value="KAJ4703781.1"/>
    <property type="molecule type" value="Genomic_DNA"/>
</dbReference>
<gene>
    <name evidence="1" type="ORF">OWV82_023634</name>
</gene>
<reference evidence="1 2" key="1">
    <citation type="journal article" date="2023" name="Science">
        <title>Complex scaffold remodeling in plant triterpene biosynthesis.</title>
        <authorList>
            <person name="De La Pena R."/>
            <person name="Hodgson H."/>
            <person name="Liu J.C."/>
            <person name="Stephenson M.J."/>
            <person name="Martin A.C."/>
            <person name="Owen C."/>
            <person name="Harkess A."/>
            <person name="Leebens-Mack J."/>
            <person name="Jimenez L.E."/>
            <person name="Osbourn A."/>
            <person name="Sattely E.S."/>
        </authorList>
    </citation>
    <scope>NUCLEOTIDE SEQUENCE [LARGE SCALE GENOMIC DNA]</scope>
    <source>
        <strain evidence="2">cv. JPN11</strain>
        <tissue evidence="1">Leaf</tissue>
    </source>
</reference>
<comment type="caution">
    <text evidence="1">The sequence shown here is derived from an EMBL/GenBank/DDBJ whole genome shotgun (WGS) entry which is preliminary data.</text>
</comment>
<proteinExistence type="predicted"/>
<protein>
    <submittedName>
        <fullName evidence="1">Pre-mRNA-processing factor 39</fullName>
    </submittedName>
</protein>
<name>A0ACC1WXY0_MELAZ</name>
<keyword evidence="2" id="KW-1185">Reference proteome</keyword>
<evidence type="ECO:0000313" key="1">
    <source>
        <dbReference type="EMBL" id="KAJ4703781.1"/>
    </source>
</evidence>
<evidence type="ECO:0000313" key="2">
    <source>
        <dbReference type="Proteomes" id="UP001164539"/>
    </source>
</evidence>
<dbReference type="Proteomes" id="UP001164539">
    <property type="component" value="Chromosome 13"/>
</dbReference>
<organism evidence="1 2">
    <name type="scientific">Melia azedarach</name>
    <name type="common">Chinaberry tree</name>
    <dbReference type="NCBI Taxonomy" id="155640"/>
    <lineage>
        <taxon>Eukaryota</taxon>
        <taxon>Viridiplantae</taxon>
        <taxon>Streptophyta</taxon>
        <taxon>Embryophyta</taxon>
        <taxon>Tracheophyta</taxon>
        <taxon>Spermatophyta</taxon>
        <taxon>Magnoliopsida</taxon>
        <taxon>eudicotyledons</taxon>
        <taxon>Gunneridae</taxon>
        <taxon>Pentapetalae</taxon>
        <taxon>rosids</taxon>
        <taxon>malvids</taxon>
        <taxon>Sapindales</taxon>
        <taxon>Meliaceae</taxon>
        <taxon>Melia</taxon>
    </lineage>
</organism>
<sequence length="424" mass="49991">MELQVLNSESGSVERNSPAGLDKRRVQEVIAEGSLDFNEWTSLISEIDYVFPDDIEMISLVYDSFLAEFPLCYGYWMKYANHKARLCTIDKVVEIFERAVESATYSVDVWFHYCSFSMSMFEDPHDIRRLFKRGLSFVGKDYLCHTLWDKYLEFEFSQRCWNSLAQIYVQTLRFPSKKLHRYYDSFKKLAVAWKEELECQSDSTLEFESEFVLDSEVPTYYKDDDISCVIKDLLDPSIGLARSKALQKYIFIGEQIYKEACQLDEKINGFETQIRRPYFHVKPLDGIQLKNWHDYLNFAEKQEDFDWVVKLYERCLIPCASYPEFWMRYVDFVEIKGGREIANYALARATEIFLKRVPVIHLFNARYKEQIGDVYAARAAFLENDTESDSAFIENVTIKANMERRLVCNKFLIIEKKLLTLSIV</sequence>
<accession>A0ACC1WXY0</accession>